<evidence type="ECO:0000313" key="2">
    <source>
        <dbReference type="Proteomes" id="UP000774326"/>
    </source>
</evidence>
<sequence length="160" mass="17088">MINLLFGVQRLEPESVTVSVPIVVVGTVAVVEPTIVLVQTVFFRLQAAFDTEDVEDVGWIGSCFWLNDWVGNSAFGSEEPGLESTGTELGPVGVNLADSINLDGCELMAVEGMVSERDAVCGLTTCFCLVTSVSLIVFKIWLAVSIDIPQKSGTKCEQAV</sequence>
<gene>
    <name evidence="1" type="ORF">WICPIJ_005251</name>
</gene>
<reference evidence="1" key="2">
    <citation type="submission" date="2021-01" db="EMBL/GenBank/DDBJ databases">
        <authorList>
            <person name="Schikora-Tamarit M.A."/>
        </authorList>
    </citation>
    <scope>NUCLEOTIDE SEQUENCE</scope>
    <source>
        <strain evidence="1">CBS2887</strain>
    </source>
</reference>
<reference evidence="1" key="1">
    <citation type="journal article" date="2021" name="Open Biol.">
        <title>Shared evolutionary footprints suggest mitochondrial oxidative damage underlies multiple complex I losses in fungi.</title>
        <authorList>
            <person name="Schikora-Tamarit M.A."/>
            <person name="Marcet-Houben M."/>
            <person name="Nosek J."/>
            <person name="Gabaldon T."/>
        </authorList>
    </citation>
    <scope>NUCLEOTIDE SEQUENCE</scope>
    <source>
        <strain evidence="1">CBS2887</strain>
    </source>
</reference>
<dbReference type="Proteomes" id="UP000774326">
    <property type="component" value="Unassembled WGS sequence"/>
</dbReference>
<proteinExistence type="predicted"/>
<accession>A0A9P8TM01</accession>
<comment type="caution">
    <text evidence="1">The sequence shown here is derived from an EMBL/GenBank/DDBJ whole genome shotgun (WGS) entry which is preliminary data.</text>
</comment>
<evidence type="ECO:0000313" key="1">
    <source>
        <dbReference type="EMBL" id="KAH3683776.1"/>
    </source>
</evidence>
<keyword evidence="2" id="KW-1185">Reference proteome</keyword>
<protein>
    <submittedName>
        <fullName evidence="1">Uncharacterized protein</fullName>
    </submittedName>
</protein>
<organism evidence="1 2">
    <name type="scientific">Wickerhamomyces pijperi</name>
    <name type="common">Yeast</name>
    <name type="synonym">Pichia pijperi</name>
    <dbReference type="NCBI Taxonomy" id="599730"/>
    <lineage>
        <taxon>Eukaryota</taxon>
        <taxon>Fungi</taxon>
        <taxon>Dikarya</taxon>
        <taxon>Ascomycota</taxon>
        <taxon>Saccharomycotina</taxon>
        <taxon>Saccharomycetes</taxon>
        <taxon>Phaffomycetales</taxon>
        <taxon>Wickerhamomycetaceae</taxon>
        <taxon>Wickerhamomyces</taxon>
    </lineage>
</organism>
<dbReference type="AlphaFoldDB" id="A0A9P8TM01"/>
<name>A0A9P8TM01_WICPI</name>
<dbReference type="EMBL" id="JAEUBG010002958">
    <property type="protein sequence ID" value="KAH3683776.1"/>
    <property type="molecule type" value="Genomic_DNA"/>
</dbReference>